<feature type="domain" description="ABC transporter" evidence="10">
    <location>
        <begin position="6"/>
        <end position="243"/>
    </location>
</feature>
<keyword evidence="7 11" id="KW-0067">ATP-binding</keyword>
<dbReference type="InterPro" id="IPR050107">
    <property type="entry name" value="ABC_carbohydrate_import_ATPase"/>
</dbReference>
<dbReference type="InterPro" id="IPR003593">
    <property type="entry name" value="AAA+_ATPase"/>
</dbReference>
<dbReference type="PROSITE" id="PS00211">
    <property type="entry name" value="ABC_TRANSPORTER_1"/>
    <property type="match status" value="1"/>
</dbReference>
<dbReference type="CDD" id="cd03215">
    <property type="entry name" value="ABC_Carb_Monos_II"/>
    <property type="match status" value="1"/>
</dbReference>
<keyword evidence="12" id="KW-1185">Reference proteome</keyword>
<evidence type="ECO:0000256" key="5">
    <source>
        <dbReference type="ARBA" id="ARBA00022737"/>
    </source>
</evidence>
<dbReference type="FunFam" id="3.40.50.300:FF:000127">
    <property type="entry name" value="Ribose import ATP-binding protein RbsA"/>
    <property type="match status" value="1"/>
</dbReference>
<evidence type="ECO:0000256" key="7">
    <source>
        <dbReference type="ARBA" id="ARBA00022840"/>
    </source>
</evidence>
<dbReference type="PROSITE" id="PS50893">
    <property type="entry name" value="ABC_TRANSPORTER_2"/>
    <property type="match status" value="2"/>
</dbReference>
<evidence type="ECO:0000313" key="12">
    <source>
        <dbReference type="Proteomes" id="UP000450917"/>
    </source>
</evidence>
<dbReference type="PANTHER" id="PTHR43790">
    <property type="entry name" value="CARBOHYDRATE TRANSPORT ATP-BINDING PROTEIN MG119-RELATED"/>
    <property type="match status" value="1"/>
</dbReference>
<name>A0A7X2Z9Q1_9BACL</name>
<dbReference type="GO" id="GO:0016887">
    <property type="term" value="F:ATP hydrolysis activity"/>
    <property type="evidence" value="ECO:0007669"/>
    <property type="project" value="InterPro"/>
</dbReference>
<evidence type="ECO:0000256" key="9">
    <source>
        <dbReference type="ARBA" id="ARBA00023136"/>
    </source>
</evidence>
<dbReference type="GO" id="GO:0005886">
    <property type="term" value="C:plasma membrane"/>
    <property type="evidence" value="ECO:0007669"/>
    <property type="project" value="UniProtKB-SubCell"/>
</dbReference>
<organism evidence="11 12">
    <name type="scientific">Paenibacillus validus</name>
    <dbReference type="NCBI Taxonomy" id="44253"/>
    <lineage>
        <taxon>Bacteria</taxon>
        <taxon>Bacillati</taxon>
        <taxon>Bacillota</taxon>
        <taxon>Bacilli</taxon>
        <taxon>Bacillales</taxon>
        <taxon>Paenibacillaceae</taxon>
        <taxon>Paenibacillus</taxon>
    </lineage>
</organism>
<feature type="domain" description="ABC transporter" evidence="10">
    <location>
        <begin position="260"/>
        <end position="504"/>
    </location>
</feature>
<keyword evidence="4" id="KW-0762">Sugar transport</keyword>
<protein>
    <submittedName>
        <fullName evidence="11">Xylose ABC transporter ATP-binding protein</fullName>
    </submittedName>
</protein>
<dbReference type="SUPFAM" id="SSF52540">
    <property type="entry name" value="P-loop containing nucleoside triphosphate hydrolases"/>
    <property type="match status" value="2"/>
</dbReference>
<evidence type="ECO:0000256" key="1">
    <source>
        <dbReference type="ARBA" id="ARBA00004202"/>
    </source>
</evidence>
<reference evidence="11 12" key="1">
    <citation type="submission" date="2019-11" db="EMBL/GenBank/DDBJ databases">
        <title>Draft genome sequences of five Paenibacillus species of dairy origin.</title>
        <authorList>
            <person name="Olajide A.M."/>
            <person name="Chen S."/>
            <person name="Lapointe G."/>
        </authorList>
    </citation>
    <scope>NUCLEOTIDE SEQUENCE [LARGE SCALE GENOMIC DNA]</scope>
    <source>
        <strain evidence="11 12">2CS3</strain>
    </source>
</reference>
<keyword evidence="5" id="KW-0677">Repeat</keyword>
<keyword evidence="3" id="KW-1003">Cell membrane</keyword>
<evidence type="ECO:0000256" key="2">
    <source>
        <dbReference type="ARBA" id="ARBA00022448"/>
    </source>
</evidence>
<evidence type="ECO:0000256" key="4">
    <source>
        <dbReference type="ARBA" id="ARBA00022597"/>
    </source>
</evidence>
<keyword evidence="8" id="KW-1278">Translocase</keyword>
<comment type="subcellular location">
    <subcellularLocation>
        <location evidence="1">Cell membrane</location>
        <topology evidence="1">Peripheral membrane protein</topology>
    </subcellularLocation>
</comment>
<evidence type="ECO:0000256" key="8">
    <source>
        <dbReference type="ARBA" id="ARBA00022967"/>
    </source>
</evidence>
<dbReference type="Proteomes" id="UP000450917">
    <property type="component" value="Unassembled WGS sequence"/>
</dbReference>
<dbReference type="AlphaFoldDB" id="A0A7X2Z9Q1"/>
<evidence type="ECO:0000313" key="11">
    <source>
        <dbReference type="EMBL" id="MUG70096.1"/>
    </source>
</evidence>
<evidence type="ECO:0000256" key="3">
    <source>
        <dbReference type="ARBA" id="ARBA00022475"/>
    </source>
</evidence>
<dbReference type="NCBIfam" id="NF010069">
    <property type="entry name" value="PRK13549.1"/>
    <property type="match status" value="1"/>
</dbReference>
<proteinExistence type="predicted"/>
<dbReference type="EMBL" id="WNZX01000003">
    <property type="protein sequence ID" value="MUG70096.1"/>
    <property type="molecule type" value="Genomic_DNA"/>
</dbReference>
<keyword evidence="6" id="KW-0547">Nucleotide-binding</keyword>
<dbReference type="InterPro" id="IPR017871">
    <property type="entry name" value="ABC_transporter-like_CS"/>
</dbReference>
<dbReference type="CDD" id="cd03216">
    <property type="entry name" value="ABC_Carb_Monos_I"/>
    <property type="match status" value="1"/>
</dbReference>
<keyword evidence="2" id="KW-0813">Transport</keyword>
<sequence>MSEYMLEMNRITKEFPGVKALNQVNIQIKEGEVHGLCGENGAGKSTIIKILSGVYPYGTYDGEIVIRKEVQHFQHTADSERAGIVCIHQELALVQELSVQENIFLGNEPTKMGVIQWDELYRNTTALLKELDLKINPNEKVKNLGVGQQQLVEIAKALSKKAKILILDEPTSALTEHEVEILMNIIRKLKENGVTCIYISHKFNEIFEICDSVSILRDGTYVGTKDIHELDRESLIYMMVGRKLDKMFPREPHTRKELSLEVKNFSVYDEQNPGRKLVDRVNLQAYKGEILGISGLMGSGRTELVSGIFGAFPGKKEGEVWIDGVKARIESPVEATEYGIALVSEDRKKYGLVLDMSIAENITLASLNKISAFVLHPDDEIQYSQKYVSALNVKTSSVETQVKNLSGGNQQKVVIGKWLMTEPKILILDEPTRGIDVGAKFEIYKIMNELVEAGVTVIMISSDLEEVLGISDRILVMCEGRIEGELDYREATQEKIMHYATGGGR</sequence>
<dbReference type="Pfam" id="PF00005">
    <property type="entry name" value="ABC_tran"/>
    <property type="match status" value="2"/>
</dbReference>
<dbReference type="InterPro" id="IPR027417">
    <property type="entry name" value="P-loop_NTPase"/>
</dbReference>
<keyword evidence="9" id="KW-0472">Membrane</keyword>
<gene>
    <name evidence="11" type="ORF">GNP93_05320</name>
</gene>
<comment type="caution">
    <text evidence="11">The sequence shown here is derived from an EMBL/GenBank/DDBJ whole genome shotgun (WGS) entry which is preliminary data.</text>
</comment>
<dbReference type="SMART" id="SM00382">
    <property type="entry name" value="AAA"/>
    <property type="match status" value="2"/>
</dbReference>
<evidence type="ECO:0000259" key="10">
    <source>
        <dbReference type="PROSITE" id="PS50893"/>
    </source>
</evidence>
<dbReference type="Gene3D" id="3.40.50.300">
    <property type="entry name" value="P-loop containing nucleotide triphosphate hydrolases"/>
    <property type="match status" value="2"/>
</dbReference>
<dbReference type="InterPro" id="IPR003439">
    <property type="entry name" value="ABC_transporter-like_ATP-bd"/>
</dbReference>
<dbReference type="GO" id="GO:0005524">
    <property type="term" value="F:ATP binding"/>
    <property type="evidence" value="ECO:0007669"/>
    <property type="project" value="UniProtKB-KW"/>
</dbReference>
<evidence type="ECO:0000256" key="6">
    <source>
        <dbReference type="ARBA" id="ARBA00022741"/>
    </source>
</evidence>
<accession>A0A7X2Z9Q1</accession>
<dbReference type="PANTHER" id="PTHR43790:SF1">
    <property type="entry name" value="XYLOSE IMPORT ATP-BINDING PROTEIN XYLG"/>
    <property type="match status" value="1"/>
</dbReference>